<proteinExistence type="predicted"/>
<keyword evidence="2" id="KW-1185">Reference proteome</keyword>
<evidence type="ECO:0000313" key="2">
    <source>
        <dbReference type="Proteomes" id="UP001150603"/>
    </source>
</evidence>
<gene>
    <name evidence="1" type="ORF">FBU59_002181</name>
</gene>
<name>A0ACC1JC20_9FUNG</name>
<dbReference type="Proteomes" id="UP001150603">
    <property type="component" value="Unassembled WGS sequence"/>
</dbReference>
<reference evidence="1" key="1">
    <citation type="submission" date="2022-07" db="EMBL/GenBank/DDBJ databases">
        <title>Phylogenomic reconstructions and comparative analyses of Kickxellomycotina fungi.</title>
        <authorList>
            <person name="Reynolds N.K."/>
            <person name="Stajich J.E."/>
            <person name="Barry K."/>
            <person name="Grigoriev I.V."/>
            <person name="Crous P."/>
            <person name="Smith M.E."/>
        </authorList>
    </citation>
    <scope>NUCLEOTIDE SEQUENCE</scope>
    <source>
        <strain evidence="1">NRRL 5244</strain>
    </source>
</reference>
<protein>
    <submittedName>
        <fullName evidence="1">Uncharacterized protein</fullName>
    </submittedName>
</protein>
<sequence>MFAFTVELQKAKEILENCTLVSHSTKGCYSSRIALWIHFCNNKYAGDDLVTEERLASYVEWMVNSGAAERIRQGSTHIQQVLRNQLQGVLCYWRIQTGNRPDLPDPRTGRVFSSKWNEIVQRFPREGRSRRSEPIYGAYRNGAAPPEMNGIARHNYNRDMAADGRRGSTSIYHDGDSPYQPSQSSQSSYQYSGSQQQPYRQTRTHTGTRTYHSTYHTVERTHSAERHSSGYTPSQMRTRNIDYAQQASPTHPDARTTPRMSMTPSDSVDSPGSDPRDSDLHMKEADSAQNDPLLLDSSIEAQLPTPMTPLAPLEGIVPEQVPGWDQENAEPEGHLLALAEDIVLQAKFVETNNQLQDEVRAHHSLGVAAWLGSDARATLALGDIAIEDGQAAAASTAVGIDGAPAKPVLAAEG</sequence>
<dbReference type="EMBL" id="JANBPW010001149">
    <property type="protein sequence ID" value="KAJ1945885.1"/>
    <property type="molecule type" value="Genomic_DNA"/>
</dbReference>
<organism evidence="1 2">
    <name type="scientific">Linderina macrospora</name>
    <dbReference type="NCBI Taxonomy" id="4868"/>
    <lineage>
        <taxon>Eukaryota</taxon>
        <taxon>Fungi</taxon>
        <taxon>Fungi incertae sedis</taxon>
        <taxon>Zoopagomycota</taxon>
        <taxon>Kickxellomycotina</taxon>
        <taxon>Kickxellomycetes</taxon>
        <taxon>Kickxellales</taxon>
        <taxon>Kickxellaceae</taxon>
        <taxon>Linderina</taxon>
    </lineage>
</organism>
<accession>A0ACC1JC20</accession>
<comment type="caution">
    <text evidence="1">The sequence shown here is derived from an EMBL/GenBank/DDBJ whole genome shotgun (WGS) entry which is preliminary data.</text>
</comment>
<evidence type="ECO:0000313" key="1">
    <source>
        <dbReference type="EMBL" id="KAJ1945885.1"/>
    </source>
</evidence>
<feature type="non-terminal residue" evidence="1">
    <location>
        <position position="413"/>
    </location>
</feature>